<dbReference type="EMBL" id="PDEA01000001">
    <property type="protein sequence ID" value="PEH89280.1"/>
    <property type="molecule type" value="Genomic_DNA"/>
</dbReference>
<feature type="compositionally biased region" description="Polar residues" evidence="1">
    <location>
        <begin position="50"/>
        <end position="59"/>
    </location>
</feature>
<feature type="compositionally biased region" description="Low complexity" evidence="1">
    <location>
        <begin position="72"/>
        <end position="93"/>
    </location>
</feature>
<name>A0A2A7UVF0_COMTR</name>
<evidence type="ECO:0000313" key="2">
    <source>
        <dbReference type="EMBL" id="PEH89280.1"/>
    </source>
</evidence>
<dbReference type="GeneID" id="80801404"/>
<accession>A0A2A7UVF0</accession>
<keyword evidence="3" id="KW-1185">Reference proteome</keyword>
<reference evidence="3" key="1">
    <citation type="submission" date="2017-09" db="EMBL/GenBank/DDBJ databases">
        <title>FDA dAtabase for Regulatory Grade micrObial Sequences (FDA-ARGOS): Supporting development and validation of Infectious Disease Dx tests.</title>
        <authorList>
            <person name="Minogue T."/>
            <person name="Wolcott M."/>
            <person name="Wasieloski L."/>
            <person name="Aguilar W."/>
            <person name="Moore D."/>
            <person name="Tallon L."/>
            <person name="Sadzewicz L."/>
            <person name="Ott S."/>
            <person name="Zhao X."/>
            <person name="Nagaraj S."/>
            <person name="Vavikolanu K."/>
            <person name="Aluvathingal J."/>
            <person name="Nadendla S."/>
            <person name="Sichtig H."/>
        </authorList>
    </citation>
    <scope>NUCLEOTIDE SEQUENCE [LARGE SCALE GENOMIC DNA]</scope>
    <source>
        <strain evidence="3">FDAARGOS_394</strain>
    </source>
</reference>
<proteinExistence type="predicted"/>
<organism evidence="2 3">
    <name type="scientific">Comamonas terrigena</name>
    <dbReference type="NCBI Taxonomy" id="32013"/>
    <lineage>
        <taxon>Bacteria</taxon>
        <taxon>Pseudomonadati</taxon>
        <taxon>Pseudomonadota</taxon>
        <taxon>Betaproteobacteria</taxon>
        <taxon>Burkholderiales</taxon>
        <taxon>Comamonadaceae</taxon>
        <taxon>Comamonas</taxon>
    </lineage>
</organism>
<dbReference type="AlphaFoldDB" id="A0A2A7UVF0"/>
<gene>
    <name evidence="2" type="ORF">CRM82_12350</name>
</gene>
<evidence type="ECO:0000313" key="3">
    <source>
        <dbReference type="Proteomes" id="UP000220246"/>
    </source>
</evidence>
<protein>
    <submittedName>
        <fullName evidence="2">Uncharacterized protein</fullName>
    </submittedName>
</protein>
<dbReference type="RefSeq" id="WP_066534479.1">
    <property type="nucleotide sequence ID" value="NZ_PDEA01000001.1"/>
</dbReference>
<sequence length="93" mass="10165">MVELQTFILPAGTVYKRNGIPFALAYATQIWCHPDNWELIRDGFTPQTDGQALACSQSEHGLDSPQDAQPCLTSATTSNSSLESSLDFSKSRT</sequence>
<comment type="caution">
    <text evidence="2">The sequence shown here is derived from an EMBL/GenBank/DDBJ whole genome shotgun (WGS) entry which is preliminary data.</text>
</comment>
<dbReference type="Proteomes" id="UP000220246">
    <property type="component" value="Unassembled WGS sequence"/>
</dbReference>
<feature type="region of interest" description="Disordered" evidence="1">
    <location>
        <begin position="50"/>
        <end position="93"/>
    </location>
</feature>
<evidence type="ECO:0000256" key="1">
    <source>
        <dbReference type="SAM" id="MobiDB-lite"/>
    </source>
</evidence>